<feature type="binding site" evidence="2">
    <location>
        <begin position="166"/>
        <end position="169"/>
    </location>
    <ligand>
        <name>substrate</name>
    </ligand>
</feature>
<sequence>MLCGRCYYLGFSDSHSTQMAVRRYSPSMGSFTKLIGTRYNEALESKHLIFIESRAESVSENGLTYQIRCAPSLAKKSESIKNETTGKMHNPFLPPAPQLVVCGMGADHTIVLNKFCILPRHFLLITNEFQKQTEPLSPEDLASTWECLSLVDKRHLAFFNCGKVSGASQDHKHVQFIEVEDLKMYPDDISLSSSLEPASHPSVPFAHFVLPVPKEHSGLDLASIFAVLLSSTMTASRLSDVKVFAYNFCMTKEWMFMAPRSKEHWKDISINSTGMVGLLLTKSDEELQDVKHTRIVEILEHVGIPKSDGNVDRSGSASDHENKI</sequence>
<dbReference type="InterPro" id="IPR036265">
    <property type="entry name" value="HIT-like_sf"/>
</dbReference>
<dbReference type="SUPFAM" id="SSF54197">
    <property type="entry name" value="HIT-like"/>
    <property type="match status" value="1"/>
</dbReference>
<dbReference type="PANTHER" id="PTHR38420:SF1">
    <property type="entry name" value="PUTATIVE (AFU_ORTHOLOGUE AFUA_5G14690)-RELATED"/>
    <property type="match status" value="1"/>
</dbReference>
<dbReference type="OMA" id="GLWFFNS"/>
<dbReference type="GO" id="GO:0009117">
    <property type="term" value="P:nucleotide metabolic process"/>
    <property type="evidence" value="ECO:0007669"/>
    <property type="project" value="InterPro"/>
</dbReference>
<dbReference type="Gene3D" id="3.30.428.70">
    <property type="match status" value="1"/>
</dbReference>
<feature type="binding site" evidence="2">
    <location>
        <position position="278"/>
    </location>
    <ligand>
        <name>substrate</name>
    </ligand>
</feature>
<dbReference type="Pfam" id="PF19327">
    <property type="entry name" value="Ap4A_phos_N"/>
    <property type="match status" value="1"/>
</dbReference>
<dbReference type="Pfam" id="PF09830">
    <property type="entry name" value="ATP_transf"/>
    <property type="match status" value="1"/>
</dbReference>
<dbReference type="PANTHER" id="PTHR38420">
    <property type="entry name" value="AP-4-A PHOSPHORYLASE II"/>
    <property type="match status" value="1"/>
</dbReference>
<dbReference type="AlphaFoldDB" id="A0A1U7LJ37"/>
<evidence type="ECO:0000313" key="6">
    <source>
        <dbReference type="Proteomes" id="UP000186594"/>
    </source>
</evidence>
<feature type="active site" description="Nucleophile" evidence="1">
    <location>
        <position position="173"/>
    </location>
</feature>
<evidence type="ECO:0000259" key="3">
    <source>
        <dbReference type="Pfam" id="PF09830"/>
    </source>
</evidence>
<name>A0A1U7LJ37_NEOID</name>
<feature type="binding site" evidence="2">
    <location>
        <position position="282"/>
    </location>
    <ligand>
        <name>substrate</name>
    </ligand>
</feature>
<accession>A0A1U7LJ37</accession>
<gene>
    <name evidence="5" type="ORF">NEOLI_002475</name>
</gene>
<feature type="domain" description="ATP adenylyltransferase C-terminal" evidence="3">
    <location>
        <begin position="201"/>
        <end position="305"/>
    </location>
</feature>
<evidence type="ECO:0000256" key="2">
    <source>
        <dbReference type="PIRSR" id="PIRSR000846-2"/>
    </source>
</evidence>
<feature type="binding site" evidence="2">
    <location>
        <position position="76"/>
    </location>
    <ligand>
        <name>substrate</name>
    </ligand>
</feature>
<protein>
    <submittedName>
        <fullName evidence="5">Diadenosine 5',5'''-P1,P4-tetraphosphate phosphorylase 2</fullName>
    </submittedName>
</protein>
<feature type="binding site" evidence="2">
    <location>
        <position position="175"/>
    </location>
    <ligand>
        <name>substrate</name>
    </ligand>
</feature>
<keyword evidence="6" id="KW-1185">Reference proteome</keyword>
<organism evidence="5 6">
    <name type="scientific">Neolecta irregularis (strain DAH-3)</name>
    <dbReference type="NCBI Taxonomy" id="1198029"/>
    <lineage>
        <taxon>Eukaryota</taxon>
        <taxon>Fungi</taxon>
        <taxon>Dikarya</taxon>
        <taxon>Ascomycota</taxon>
        <taxon>Taphrinomycotina</taxon>
        <taxon>Neolectales</taxon>
        <taxon>Neolectaceae</taxon>
        <taxon>Neolecta</taxon>
    </lineage>
</organism>
<evidence type="ECO:0000313" key="5">
    <source>
        <dbReference type="EMBL" id="OLL22670.1"/>
    </source>
</evidence>
<evidence type="ECO:0000256" key="1">
    <source>
        <dbReference type="PIRSR" id="PIRSR000846-1"/>
    </source>
</evidence>
<dbReference type="InterPro" id="IPR045759">
    <property type="entry name" value="Ap4A_phos1/2_N"/>
</dbReference>
<dbReference type="STRING" id="1198029.A0A1U7LJ37"/>
<dbReference type="GO" id="GO:0005524">
    <property type="term" value="F:ATP binding"/>
    <property type="evidence" value="ECO:0007669"/>
    <property type="project" value="InterPro"/>
</dbReference>
<feature type="binding site" evidence="2">
    <location>
        <position position="160"/>
    </location>
    <ligand>
        <name>substrate</name>
    </ligand>
</feature>
<reference evidence="5 6" key="1">
    <citation type="submission" date="2016-04" db="EMBL/GenBank/DDBJ databases">
        <title>Evolutionary innovation and constraint leading to complex multicellularity in the Ascomycota.</title>
        <authorList>
            <person name="Cisse O."/>
            <person name="Nguyen A."/>
            <person name="Hewitt D.A."/>
            <person name="Jedd G."/>
            <person name="Stajich J.E."/>
        </authorList>
    </citation>
    <scope>NUCLEOTIDE SEQUENCE [LARGE SCALE GENOMIC DNA]</scope>
    <source>
        <strain evidence="5 6">DAH-3</strain>
    </source>
</reference>
<feature type="domain" description="Ap4A phosphorylase 1/2 N-terminal" evidence="4">
    <location>
        <begin position="28"/>
        <end position="180"/>
    </location>
</feature>
<dbReference type="InterPro" id="IPR019200">
    <property type="entry name" value="ATP_adenylylTrfase_C"/>
</dbReference>
<evidence type="ECO:0000259" key="4">
    <source>
        <dbReference type="Pfam" id="PF19327"/>
    </source>
</evidence>
<comment type="caution">
    <text evidence="5">The sequence shown here is derived from an EMBL/GenBank/DDBJ whole genome shotgun (WGS) entry which is preliminary data.</text>
</comment>
<dbReference type="OrthoDB" id="10267950at2759"/>
<feature type="binding site" evidence="2">
    <location>
        <begin position="113"/>
        <end position="114"/>
    </location>
    <ligand>
        <name>substrate</name>
    </ligand>
</feature>
<dbReference type="GO" id="GO:0003877">
    <property type="term" value="F:ATP:ADP adenylyltransferase activity"/>
    <property type="evidence" value="ECO:0007669"/>
    <property type="project" value="InterPro"/>
</dbReference>
<dbReference type="InterPro" id="IPR043171">
    <property type="entry name" value="Ap4A_phos1/2-like"/>
</dbReference>
<dbReference type="InterPro" id="IPR009163">
    <property type="entry name" value="Ap4A_phos1/2"/>
</dbReference>
<dbReference type="EMBL" id="LXFE01002965">
    <property type="protein sequence ID" value="OLL22670.1"/>
    <property type="molecule type" value="Genomic_DNA"/>
</dbReference>
<dbReference type="Proteomes" id="UP000186594">
    <property type="component" value="Unassembled WGS sequence"/>
</dbReference>
<dbReference type="PIRSF" id="PIRSF000846">
    <property type="entry name" value="ATP_adenylyltr"/>
    <property type="match status" value="1"/>
</dbReference>
<feature type="binding site" evidence="2">
    <location>
        <begin position="271"/>
        <end position="273"/>
    </location>
    <ligand>
        <name>substrate</name>
    </ligand>
</feature>
<proteinExistence type="predicted"/>